<evidence type="ECO:0000256" key="1">
    <source>
        <dbReference type="RuleBase" id="RU000383"/>
    </source>
</evidence>
<dbReference type="PANTHER" id="PTHR10177">
    <property type="entry name" value="CYCLINS"/>
    <property type="match status" value="1"/>
</dbReference>
<dbReference type="Proteomes" id="UP000039865">
    <property type="component" value="Unassembled WGS sequence"/>
</dbReference>
<dbReference type="InterPro" id="IPR006671">
    <property type="entry name" value="Cyclin_N"/>
</dbReference>
<dbReference type="InterPro" id="IPR039361">
    <property type="entry name" value="Cyclin"/>
</dbReference>
<protein>
    <recommendedName>
        <fullName evidence="2">Cyclin-like domain-containing protein</fullName>
    </recommendedName>
</protein>
<dbReference type="InParanoid" id="A0A078A472"/>
<dbReference type="InterPro" id="IPR013763">
    <property type="entry name" value="Cyclin-like_dom"/>
</dbReference>
<dbReference type="AlphaFoldDB" id="A0A078A472"/>
<dbReference type="SUPFAM" id="SSF47954">
    <property type="entry name" value="Cyclin-like"/>
    <property type="match status" value="1"/>
</dbReference>
<organism evidence="3 4">
    <name type="scientific">Stylonychia lemnae</name>
    <name type="common">Ciliate</name>
    <dbReference type="NCBI Taxonomy" id="5949"/>
    <lineage>
        <taxon>Eukaryota</taxon>
        <taxon>Sar</taxon>
        <taxon>Alveolata</taxon>
        <taxon>Ciliophora</taxon>
        <taxon>Intramacronucleata</taxon>
        <taxon>Spirotrichea</taxon>
        <taxon>Stichotrichia</taxon>
        <taxon>Sporadotrichida</taxon>
        <taxon>Oxytrichidae</taxon>
        <taxon>Stylonychinae</taxon>
        <taxon>Stylonychia</taxon>
    </lineage>
</organism>
<evidence type="ECO:0000313" key="4">
    <source>
        <dbReference type="Proteomes" id="UP000039865"/>
    </source>
</evidence>
<gene>
    <name evidence="3" type="primary">Contig8549.g9126</name>
    <name evidence="3" type="ORF">STYLEM_6031</name>
</gene>
<reference evidence="3 4" key="1">
    <citation type="submission" date="2014-06" db="EMBL/GenBank/DDBJ databases">
        <authorList>
            <person name="Swart Estienne"/>
        </authorList>
    </citation>
    <scope>NUCLEOTIDE SEQUENCE [LARGE SCALE GENOMIC DNA]</scope>
    <source>
        <strain evidence="3 4">130c</strain>
    </source>
</reference>
<keyword evidence="1" id="KW-0195">Cyclin</keyword>
<dbReference type="EMBL" id="CCKQ01005801">
    <property type="protein sequence ID" value="CDW77063.1"/>
    <property type="molecule type" value="Genomic_DNA"/>
</dbReference>
<dbReference type="InterPro" id="IPR036915">
    <property type="entry name" value="Cyclin-like_sf"/>
</dbReference>
<keyword evidence="4" id="KW-1185">Reference proteome</keyword>
<feature type="domain" description="Cyclin-like" evidence="2">
    <location>
        <begin position="230"/>
        <end position="321"/>
    </location>
</feature>
<dbReference type="SMART" id="SM00385">
    <property type="entry name" value="CYCLIN"/>
    <property type="match status" value="1"/>
</dbReference>
<dbReference type="Pfam" id="PF00134">
    <property type="entry name" value="Cyclin_N"/>
    <property type="match status" value="1"/>
</dbReference>
<evidence type="ECO:0000313" key="3">
    <source>
        <dbReference type="EMBL" id="CDW77063.1"/>
    </source>
</evidence>
<dbReference type="Gene3D" id="1.10.472.10">
    <property type="entry name" value="Cyclin-like"/>
    <property type="match status" value="1"/>
</dbReference>
<proteinExistence type="inferred from homology"/>
<accession>A0A078A472</accession>
<comment type="similarity">
    <text evidence="1">Belongs to the cyclin family.</text>
</comment>
<dbReference type="OrthoDB" id="5590282at2759"/>
<evidence type="ECO:0000259" key="2">
    <source>
        <dbReference type="SMART" id="SM00385"/>
    </source>
</evidence>
<name>A0A078A472_STYLE</name>
<sequence>MISTIALKKTRSQKSLGMTDMQQRVTAKKSSQNAFDYKKMITLPAIIQKSKNCSKNYYTTELTSPSQTQETQDTISKRFSSCSISINLANFQNKRSSIASIDMDAIQSTDTFINISDQIKSCGVQKSLIKKENSSFYNFIEKSPPASISRPLSSLLSERKRHSIEQVAIQAIIGDPRSCQGDKSSSKDQNITSSQKLLSNLKILSSNDKLLTQAYYNIGLSEKYRAKMINWLLQVFRVFNKSNEKTIFLSISLMDRYYQQKLVQNEKINKQDFHLIGLACISISSKLEDLIPIFPREIIQEAAHDKYQKKELASAELDILRSLSFKTYEQSLYEESMTFLKNHLLNNADQLIFFDQHEDAQLNFIQSKRLNNDCCHCGFGIESPRQLKLNEAKSATLQD</sequence>